<organism evidence="1">
    <name type="scientific">Anguilla anguilla</name>
    <name type="common">European freshwater eel</name>
    <name type="synonym">Muraena anguilla</name>
    <dbReference type="NCBI Taxonomy" id="7936"/>
    <lineage>
        <taxon>Eukaryota</taxon>
        <taxon>Metazoa</taxon>
        <taxon>Chordata</taxon>
        <taxon>Craniata</taxon>
        <taxon>Vertebrata</taxon>
        <taxon>Euteleostomi</taxon>
        <taxon>Actinopterygii</taxon>
        <taxon>Neopterygii</taxon>
        <taxon>Teleostei</taxon>
        <taxon>Anguilliformes</taxon>
        <taxon>Anguillidae</taxon>
        <taxon>Anguilla</taxon>
    </lineage>
</organism>
<reference evidence="1" key="1">
    <citation type="submission" date="2014-11" db="EMBL/GenBank/DDBJ databases">
        <authorList>
            <person name="Amaro Gonzalez C."/>
        </authorList>
    </citation>
    <scope>NUCLEOTIDE SEQUENCE</scope>
</reference>
<dbReference type="AlphaFoldDB" id="A0A0E9UPX9"/>
<protein>
    <submittedName>
        <fullName evidence="1">Uncharacterized protein</fullName>
    </submittedName>
</protein>
<reference evidence="1" key="2">
    <citation type="journal article" date="2015" name="Fish Shellfish Immunol.">
        <title>Early steps in the European eel (Anguilla anguilla)-Vibrio vulnificus interaction in the gills: Role of the RtxA13 toxin.</title>
        <authorList>
            <person name="Callol A."/>
            <person name="Pajuelo D."/>
            <person name="Ebbesson L."/>
            <person name="Teles M."/>
            <person name="MacKenzie S."/>
            <person name="Amaro C."/>
        </authorList>
    </citation>
    <scope>NUCLEOTIDE SEQUENCE</scope>
</reference>
<sequence>MTSGLSDENITFYLYVIYKISKHGILWFMEKMFNLIILLKSEKEQGFFSYILQ</sequence>
<dbReference type="EMBL" id="GBXM01041549">
    <property type="protein sequence ID" value="JAH67028.1"/>
    <property type="molecule type" value="Transcribed_RNA"/>
</dbReference>
<evidence type="ECO:0000313" key="1">
    <source>
        <dbReference type="EMBL" id="JAH67028.1"/>
    </source>
</evidence>
<proteinExistence type="predicted"/>
<name>A0A0E9UPX9_ANGAN</name>
<accession>A0A0E9UPX9</accession>